<gene>
    <name evidence="2" type="ORF">ELD05_00755</name>
</gene>
<reference evidence="2 3" key="1">
    <citation type="submission" date="2018-12" db="EMBL/GenBank/DDBJ databases">
        <title>Genome sequence from the cellulolytic species, Caldicellulosiruptor changbaiensis.</title>
        <authorList>
            <person name="Blumer-Schuette S.E."/>
            <person name="Mendoza C."/>
        </authorList>
    </citation>
    <scope>NUCLEOTIDE SEQUENCE [LARGE SCALE GENOMIC DNA]</scope>
    <source>
        <strain evidence="2 3">CBS-Z</strain>
    </source>
</reference>
<dbReference type="PANTHER" id="PTHR37305:SF1">
    <property type="entry name" value="MEMBRANE PROTEIN"/>
    <property type="match status" value="1"/>
</dbReference>
<keyword evidence="3" id="KW-1185">Reference proteome</keyword>
<feature type="transmembrane region" description="Helical" evidence="1">
    <location>
        <begin position="302"/>
        <end position="321"/>
    </location>
</feature>
<feature type="transmembrane region" description="Helical" evidence="1">
    <location>
        <begin position="270"/>
        <end position="295"/>
    </location>
</feature>
<evidence type="ECO:0000256" key="1">
    <source>
        <dbReference type="SAM" id="Phobius"/>
    </source>
</evidence>
<dbReference type="GO" id="GO:0005886">
    <property type="term" value="C:plasma membrane"/>
    <property type="evidence" value="ECO:0007669"/>
    <property type="project" value="UniProtKB-SubCell"/>
</dbReference>
<keyword evidence="1" id="KW-0812">Transmembrane</keyword>
<dbReference type="EMBL" id="CP034791">
    <property type="protein sequence ID" value="AZT89331.1"/>
    <property type="molecule type" value="Genomic_DNA"/>
</dbReference>
<sequence length="389" mass="44518">MKDLIKNEIIKMFYRKKILIGLAVILISSIVGVWGTIAIIKSTSPENEIKITQQKIANLKKERMKTKDPIKRQKIDEQILQSQAYIDNLKISMKSTDWRKDVKNQLAKLKKSMKEATDLSLLDSKEYYREQILEYEYCLKKNIKPYTLWQINNWTVMNIFLGLIIFLLPFIVFIFASDIVSNEISQKTISLLVTRPISRFKIALSKFISATIVCSALVIISEILVFIITGLLYGFIDLKYPITVGTRYRKHGLELIPIYGSTYIVPLGKFLIYALLLQLLIITACCALSFFISAISKSNSTAITLSFLMVYGIYFIVSPISEVVSKLNFLKAFLLYTYLNPLDILENNIATNVMISIMTPFVSILILFGYIVVFLLTSLKIFNKKDLLV</sequence>
<feature type="transmembrane region" description="Helical" evidence="1">
    <location>
        <begin position="20"/>
        <end position="40"/>
    </location>
</feature>
<accession>A0A3T0D252</accession>
<proteinExistence type="predicted"/>
<dbReference type="AlphaFoldDB" id="A0A3T0D252"/>
<feature type="transmembrane region" description="Helical" evidence="1">
    <location>
        <begin position="349"/>
        <end position="376"/>
    </location>
</feature>
<evidence type="ECO:0000313" key="3">
    <source>
        <dbReference type="Proteomes" id="UP000282930"/>
    </source>
</evidence>
<protein>
    <recommendedName>
        <fullName evidence="4">ABC transporter permease</fullName>
    </recommendedName>
</protein>
<name>A0A3T0D252_9FIRM</name>
<dbReference type="KEGG" id="ccha:ELD05_00755"/>
<dbReference type="Proteomes" id="UP000282930">
    <property type="component" value="Chromosome"/>
</dbReference>
<dbReference type="Pfam" id="PF12679">
    <property type="entry name" value="ABC2_membrane_2"/>
    <property type="match status" value="1"/>
</dbReference>
<dbReference type="GO" id="GO:0140359">
    <property type="term" value="F:ABC-type transporter activity"/>
    <property type="evidence" value="ECO:0007669"/>
    <property type="project" value="InterPro"/>
</dbReference>
<dbReference type="RefSeq" id="WP_127350955.1">
    <property type="nucleotide sequence ID" value="NZ_CP034791.1"/>
</dbReference>
<evidence type="ECO:0000313" key="2">
    <source>
        <dbReference type="EMBL" id="AZT89331.1"/>
    </source>
</evidence>
<dbReference type="PANTHER" id="PTHR37305">
    <property type="entry name" value="INTEGRAL MEMBRANE PROTEIN-RELATED"/>
    <property type="match status" value="1"/>
</dbReference>
<organism evidence="2 3">
    <name type="scientific">Caldicellulosiruptor changbaiensis</name>
    <dbReference type="NCBI Taxonomy" id="1222016"/>
    <lineage>
        <taxon>Bacteria</taxon>
        <taxon>Bacillati</taxon>
        <taxon>Bacillota</taxon>
        <taxon>Bacillota incertae sedis</taxon>
        <taxon>Caldicellulosiruptorales</taxon>
        <taxon>Caldicellulosiruptoraceae</taxon>
        <taxon>Caldicellulosiruptor</taxon>
    </lineage>
</organism>
<evidence type="ECO:0008006" key="4">
    <source>
        <dbReference type="Google" id="ProtNLM"/>
    </source>
</evidence>
<keyword evidence="1" id="KW-1133">Transmembrane helix</keyword>
<keyword evidence="1" id="KW-0472">Membrane</keyword>
<feature type="transmembrane region" description="Helical" evidence="1">
    <location>
        <begin position="207"/>
        <end position="236"/>
    </location>
</feature>
<feature type="transmembrane region" description="Helical" evidence="1">
    <location>
        <begin position="154"/>
        <end position="176"/>
    </location>
</feature>